<name>A0A1E2UHS8_9GAMM</name>
<protein>
    <submittedName>
        <fullName evidence="2">Uncharacterized protein</fullName>
    </submittedName>
</protein>
<comment type="caution">
    <text evidence="2">The sequence shown here is derived from an EMBL/GenBank/DDBJ whole genome shotgun (WGS) entry which is preliminary data.</text>
</comment>
<keyword evidence="3" id="KW-1185">Reference proteome</keyword>
<dbReference type="InterPro" id="IPR006530">
    <property type="entry name" value="YD"/>
</dbReference>
<feature type="compositionally biased region" description="Basic and acidic residues" evidence="1">
    <location>
        <begin position="148"/>
        <end position="162"/>
    </location>
</feature>
<evidence type="ECO:0000313" key="3">
    <source>
        <dbReference type="Proteomes" id="UP000094849"/>
    </source>
</evidence>
<dbReference type="AlphaFoldDB" id="A0A1E2UHS8"/>
<sequence length="171" mass="19241">MTSITDENGNLFAEWEYDIQGRVITSEHAGGAERVQLRYQNNGSTRVTEASGAVQTYFYDLIQGAFKLTHIDGDRCLTCSDSDTQAYTYDNNGFITSKTDWNGNTTTYSRDSQGRELSRTEASGTPQARTITTTWDTTLNKPLTVTEPEQRTEYTYDTEGRLLSRQQSSVQ</sequence>
<proteinExistence type="predicted"/>
<reference evidence="2 3" key="1">
    <citation type="submission" date="2016-03" db="EMBL/GenBank/DDBJ databases">
        <title>Chemosynthetic sulphur-oxidizing symbionts of marine invertebrate animals are capable of nitrogen fixation.</title>
        <authorList>
            <person name="Petersen J.M."/>
            <person name="Kemper A."/>
            <person name="Gruber-Vodicka H."/>
            <person name="Cardini U."/>
            <person name="Geest Mvander."/>
            <person name="Kleiner M."/>
            <person name="Bulgheresi S."/>
            <person name="Fussmann M."/>
            <person name="Herbold C."/>
            <person name="Seah B.K.B."/>
            <person name="Antony C.Paul."/>
            <person name="Liu D."/>
            <person name="Belitz A."/>
            <person name="Weber M."/>
        </authorList>
    </citation>
    <scope>NUCLEOTIDE SEQUENCE [LARGE SCALE GENOMIC DNA]</scope>
    <source>
        <strain evidence="2">G_D</strain>
    </source>
</reference>
<feature type="region of interest" description="Disordered" evidence="1">
    <location>
        <begin position="104"/>
        <end position="127"/>
    </location>
</feature>
<dbReference type="EMBL" id="LVJZ01000007">
    <property type="protein sequence ID" value="ODB91976.1"/>
    <property type="molecule type" value="Genomic_DNA"/>
</dbReference>
<evidence type="ECO:0000256" key="1">
    <source>
        <dbReference type="SAM" id="MobiDB-lite"/>
    </source>
</evidence>
<dbReference type="Proteomes" id="UP000094849">
    <property type="component" value="Unassembled WGS sequence"/>
</dbReference>
<gene>
    <name evidence="2" type="ORF">A3196_19515</name>
</gene>
<dbReference type="InterPro" id="IPR031325">
    <property type="entry name" value="RHS_repeat"/>
</dbReference>
<dbReference type="Gene3D" id="2.180.10.10">
    <property type="entry name" value="RHS repeat-associated core"/>
    <property type="match status" value="1"/>
</dbReference>
<organism evidence="2 3">
    <name type="scientific">Candidatus Thiodiazotropha endoloripes</name>
    <dbReference type="NCBI Taxonomy" id="1818881"/>
    <lineage>
        <taxon>Bacteria</taxon>
        <taxon>Pseudomonadati</taxon>
        <taxon>Pseudomonadota</taxon>
        <taxon>Gammaproteobacteria</taxon>
        <taxon>Chromatiales</taxon>
        <taxon>Sedimenticolaceae</taxon>
        <taxon>Candidatus Thiodiazotropha</taxon>
    </lineage>
</organism>
<dbReference type="Pfam" id="PF05593">
    <property type="entry name" value="RHS_repeat"/>
    <property type="match status" value="1"/>
</dbReference>
<evidence type="ECO:0000313" key="2">
    <source>
        <dbReference type="EMBL" id="ODB91976.1"/>
    </source>
</evidence>
<dbReference type="NCBIfam" id="TIGR01643">
    <property type="entry name" value="YD_repeat_2x"/>
    <property type="match status" value="3"/>
</dbReference>
<accession>A0A1E2UHS8</accession>
<dbReference type="STRING" id="1818881.A3196_19515"/>
<feature type="region of interest" description="Disordered" evidence="1">
    <location>
        <begin position="146"/>
        <end position="171"/>
    </location>
</feature>